<dbReference type="RefSeq" id="XP_016250262.1">
    <property type="nucleotide sequence ID" value="XM_016392743.1"/>
</dbReference>
<keyword evidence="5" id="KW-1133">Transmembrane helix</keyword>
<evidence type="ECO:0000256" key="3">
    <source>
        <dbReference type="ARBA" id="ARBA00023242"/>
    </source>
</evidence>
<feature type="transmembrane region" description="Helical" evidence="5">
    <location>
        <begin position="563"/>
        <end position="582"/>
    </location>
</feature>
<evidence type="ECO:0000256" key="2">
    <source>
        <dbReference type="ARBA" id="ARBA00023163"/>
    </source>
</evidence>
<name>A0A0D1ZPZ3_9EURO</name>
<evidence type="ECO:0000313" key="8">
    <source>
        <dbReference type="Proteomes" id="UP000054466"/>
    </source>
</evidence>
<feature type="compositionally biased region" description="Polar residues" evidence="4">
    <location>
        <begin position="206"/>
        <end position="218"/>
    </location>
</feature>
<evidence type="ECO:0000259" key="6">
    <source>
        <dbReference type="PROSITE" id="PS50048"/>
    </source>
</evidence>
<dbReference type="InterPro" id="IPR052973">
    <property type="entry name" value="Fungal_sec-metab_reg_TF"/>
</dbReference>
<dbReference type="GeneID" id="27345019"/>
<reference evidence="7 8" key="1">
    <citation type="submission" date="2015-01" db="EMBL/GenBank/DDBJ databases">
        <title>The Genome Sequence of Cladophialophora immunda CBS83496.</title>
        <authorList>
            <consortium name="The Broad Institute Genomics Platform"/>
            <person name="Cuomo C."/>
            <person name="de Hoog S."/>
            <person name="Gorbushina A."/>
            <person name="Stielow B."/>
            <person name="Teixiera M."/>
            <person name="Abouelleil A."/>
            <person name="Chapman S.B."/>
            <person name="Priest M."/>
            <person name="Young S.K."/>
            <person name="Wortman J."/>
            <person name="Nusbaum C."/>
            <person name="Birren B."/>
        </authorList>
    </citation>
    <scope>NUCLEOTIDE SEQUENCE [LARGE SCALE GENOMIC DNA]</scope>
    <source>
        <strain evidence="7 8">CBS 83496</strain>
    </source>
</reference>
<dbReference type="GO" id="GO:0008270">
    <property type="term" value="F:zinc ion binding"/>
    <property type="evidence" value="ECO:0007669"/>
    <property type="project" value="InterPro"/>
</dbReference>
<keyword evidence="1" id="KW-0805">Transcription regulation</keyword>
<dbReference type="InterPro" id="IPR001138">
    <property type="entry name" value="Zn2Cys6_DnaBD"/>
</dbReference>
<dbReference type="PANTHER" id="PTHR35392:SF3">
    <property type="entry name" value="ZN(2)-C6 FUNGAL-TYPE DOMAIN-CONTAINING PROTEIN"/>
    <property type="match status" value="1"/>
</dbReference>
<dbReference type="OrthoDB" id="4431645at2759"/>
<feature type="compositionally biased region" description="Low complexity" evidence="4">
    <location>
        <begin position="183"/>
        <end position="193"/>
    </location>
</feature>
<feature type="domain" description="Zn(2)-C6 fungal-type" evidence="6">
    <location>
        <begin position="297"/>
        <end position="335"/>
    </location>
</feature>
<dbReference type="EMBL" id="KN847042">
    <property type="protein sequence ID" value="KIW30046.1"/>
    <property type="molecule type" value="Genomic_DNA"/>
</dbReference>
<protein>
    <recommendedName>
        <fullName evidence="6">Zn(2)-C6 fungal-type domain-containing protein</fullName>
    </recommendedName>
</protein>
<evidence type="ECO:0000256" key="1">
    <source>
        <dbReference type="ARBA" id="ARBA00023015"/>
    </source>
</evidence>
<evidence type="ECO:0000256" key="5">
    <source>
        <dbReference type="SAM" id="Phobius"/>
    </source>
</evidence>
<feature type="region of interest" description="Disordered" evidence="4">
    <location>
        <begin position="180"/>
        <end position="285"/>
    </location>
</feature>
<dbReference type="PANTHER" id="PTHR35392">
    <property type="entry name" value="ZN(II)2CYS6 TRANSCRIPTION FACTOR (EUROFUNG)-RELATED-RELATED"/>
    <property type="match status" value="1"/>
</dbReference>
<gene>
    <name evidence="7" type="ORF">PV07_05825</name>
</gene>
<sequence length="698" mass="79452">MENPRPVEPEPEPDETQFWHGLSNEQRTALQVTAALLGRSVRELLLIRIDASSAQQFSDPENPAATHPDVSASNLNFAFADPDLDVFEALHYDPLASEYLGIADGPSFTQPEPDFDPSWFGQAGQDFDDSLELLDSFDLNTASEHGASSAITNLRDILLETDETINDPFSLRCNNVQVMPHDTSTNSSSSLSSWINITPPSERAHSPTQRSLSANPNKEPQDTLDLDQTPSSSSRRRKTPSHVTGSTHSRSNGSERIGRANRQEEGVLQASRNRKSRGAFTTEQDRDNTALTRKLNACMRCRNLRIRCEPNPVNPNGQCLTCAKRSRPRLSVLPCLRYRISDVSLYREELRPNVIWTSRWQNNESHNVTTWANDQIRRVRVTQGLPQASYELEVREFQANPGDSLEKIWVHNGEVKKVAIRPFAIVDMSQAATVGKQYLDENVLKYVTDTMSSEDPLIQETYRMAYRQATESEKPEERILLSSVLRLWVAARVASRTEWICGDDTLGMKPVADPSSPYYGRIPLPPVMSAQISIISQQFMLKPFKLAVLETLHGLTSKQKKRYWLAIYLAIFILLHGCSMMTKRDEEYARQINLGTRFANPESIRDHHHGCLILLQYFHSRNRGRQPFALTKDPKGLDELRKFGEFDQVQVEFVRRTWECVRRNWTSMIEARDKKDFGNSYYFVSQLFDEPWKPSSTA</sequence>
<feature type="compositionally biased region" description="Basic and acidic residues" evidence="4">
    <location>
        <begin position="256"/>
        <end position="265"/>
    </location>
</feature>
<dbReference type="CDD" id="cd00067">
    <property type="entry name" value="GAL4"/>
    <property type="match status" value="1"/>
</dbReference>
<dbReference type="Proteomes" id="UP000054466">
    <property type="component" value="Unassembled WGS sequence"/>
</dbReference>
<dbReference type="VEuPathDB" id="FungiDB:PV07_05825"/>
<keyword evidence="8" id="KW-1185">Reference proteome</keyword>
<keyword evidence="5" id="KW-0472">Membrane</keyword>
<organism evidence="7 8">
    <name type="scientific">Cladophialophora immunda</name>
    <dbReference type="NCBI Taxonomy" id="569365"/>
    <lineage>
        <taxon>Eukaryota</taxon>
        <taxon>Fungi</taxon>
        <taxon>Dikarya</taxon>
        <taxon>Ascomycota</taxon>
        <taxon>Pezizomycotina</taxon>
        <taxon>Eurotiomycetes</taxon>
        <taxon>Chaetothyriomycetidae</taxon>
        <taxon>Chaetothyriales</taxon>
        <taxon>Herpotrichiellaceae</taxon>
        <taxon>Cladophialophora</taxon>
    </lineage>
</organism>
<dbReference type="STRING" id="569365.A0A0D1ZPZ3"/>
<keyword evidence="5" id="KW-0812">Transmembrane</keyword>
<dbReference type="PROSITE" id="PS50048">
    <property type="entry name" value="ZN2_CY6_FUNGAL_2"/>
    <property type="match status" value="1"/>
</dbReference>
<feature type="compositionally biased region" description="Polar residues" evidence="4">
    <location>
        <begin position="241"/>
        <end position="254"/>
    </location>
</feature>
<dbReference type="GO" id="GO:0000981">
    <property type="term" value="F:DNA-binding transcription factor activity, RNA polymerase II-specific"/>
    <property type="evidence" value="ECO:0007669"/>
    <property type="project" value="InterPro"/>
</dbReference>
<dbReference type="HOGENOM" id="CLU_022251_3_0_1"/>
<evidence type="ECO:0000313" key="7">
    <source>
        <dbReference type="EMBL" id="KIW30046.1"/>
    </source>
</evidence>
<evidence type="ECO:0000256" key="4">
    <source>
        <dbReference type="SAM" id="MobiDB-lite"/>
    </source>
</evidence>
<accession>A0A0D1ZPZ3</accession>
<proteinExistence type="predicted"/>
<keyword evidence="2" id="KW-0804">Transcription</keyword>
<keyword evidence="3" id="KW-0539">Nucleus</keyword>
<dbReference type="AlphaFoldDB" id="A0A0D1ZPZ3"/>